<dbReference type="RefSeq" id="XP_018664234.1">
    <property type="nucleotide sequence ID" value="XM_018802727.1"/>
</dbReference>
<evidence type="ECO:0000256" key="1">
    <source>
        <dbReference type="SAM" id="SignalP"/>
    </source>
</evidence>
<dbReference type="Proteomes" id="UP000054821">
    <property type="component" value="Unassembled WGS sequence"/>
</dbReference>
<reference evidence="2 3" key="1">
    <citation type="journal article" date="2016" name="Genome Announc.">
        <title>Draft Whole-Genome Sequence of Trichoderma gamsii T6085, a Promising Biocontrol Agent of Fusarium Head Blight on Wheat.</title>
        <authorList>
            <person name="Baroncelli R."/>
            <person name="Zapparata A."/>
            <person name="Piaggeschi G."/>
            <person name="Sarrocco S."/>
            <person name="Vannacci G."/>
        </authorList>
    </citation>
    <scope>NUCLEOTIDE SEQUENCE [LARGE SCALE GENOMIC DNA]</scope>
    <source>
        <strain evidence="2 3">T6085</strain>
    </source>
</reference>
<gene>
    <name evidence="2" type="ORF">TGAM01_v206020</name>
</gene>
<keyword evidence="1" id="KW-0732">Signal</keyword>
<evidence type="ECO:0000313" key="2">
    <source>
        <dbReference type="EMBL" id="PON24939.1"/>
    </source>
</evidence>
<accession>A0A2P4ZKX0</accession>
<protein>
    <submittedName>
        <fullName evidence="2">Uncharacterized protein</fullName>
    </submittedName>
</protein>
<dbReference type="EMBL" id="JPDN02000020">
    <property type="protein sequence ID" value="PON24939.1"/>
    <property type="molecule type" value="Genomic_DNA"/>
</dbReference>
<keyword evidence="3" id="KW-1185">Reference proteome</keyword>
<dbReference type="AlphaFoldDB" id="A0A2P4ZKX0"/>
<organism evidence="2 3">
    <name type="scientific">Trichoderma gamsii</name>
    <dbReference type="NCBI Taxonomy" id="398673"/>
    <lineage>
        <taxon>Eukaryota</taxon>
        <taxon>Fungi</taxon>
        <taxon>Dikarya</taxon>
        <taxon>Ascomycota</taxon>
        <taxon>Pezizomycotina</taxon>
        <taxon>Sordariomycetes</taxon>
        <taxon>Hypocreomycetidae</taxon>
        <taxon>Hypocreales</taxon>
        <taxon>Hypocreaceae</taxon>
        <taxon>Trichoderma</taxon>
    </lineage>
</organism>
<name>A0A2P4ZKX0_9HYPO</name>
<evidence type="ECO:0000313" key="3">
    <source>
        <dbReference type="Proteomes" id="UP000054821"/>
    </source>
</evidence>
<proteinExistence type="predicted"/>
<feature type="signal peptide" evidence="1">
    <location>
        <begin position="1"/>
        <end position="19"/>
    </location>
</feature>
<feature type="chain" id="PRO_5015125533" evidence="1">
    <location>
        <begin position="20"/>
        <end position="107"/>
    </location>
</feature>
<sequence>MRLIISTAALLAYAGFSTANVCTLVGYTWEDQDVFGGVSGEAYGDEGFELYYQGGVHISGGVFSRDGGAFNSVAKHTIDQHYLHTAESIIVSLIQFVPRSWDFDHRM</sequence>
<dbReference type="GeneID" id="29982810"/>
<comment type="caution">
    <text evidence="2">The sequence shown here is derived from an EMBL/GenBank/DDBJ whole genome shotgun (WGS) entry which is preliminary data.</text>
</comment>